<name>A0A9X9LDY3_GULGU</name>
<evidence type="ECO:0000313" key="3">
    <source>
        <dbReference type="Proteomes" id="UP000269945"/>
    </source>
</evidence>
<sequence>MPRRKPWQLRSPLTFSPSHHRLLLLRFLPEAPPHLHPPLLPPGSHLHPASSLSAPARVSSPPPARTSLPG</sequence>
<proteinExistence type="predicted"/>
<accession>A0A9X9LDY3</accession>
<feature type="non-terminal residue" evidence="2">
    <location>
        <position position="1"/>
    </location>
</feature>
<reference evidence="2 3" key="1">
    <citation type="submission" date="2018-10" db="EMBL/GenBank/DDBJ databases">
        <authorList>
            <person name="Ekblom R."/>
            <person name="Jareborg N."/>
        </authorList>
    </citation>
    <scope>NUCLEOTIDE SEQUENCE [LARGE SCALE GENOMIC DNA]</scope>
    <source>
        <tissue evidence="2">Muscle</tissue>
    </source>
</reference>
<feature type="compositionally biased region" description="Low complexity" evidence="1">
    <location>
        <begin position="42"/>
        <end position="59"/>
    </location>
</feature>
<evidence type="ECO:0000313" key="2">
    <source>
        <dbReference type="EMBL" id="VCW64122.1"/>
    </source>
</evidence>
<dbReference type="AlphaFoldDB" id="A0A9X9LDY3"/>
<comment type="caution">
    <text evidence="2">The sequence shown here is derived from an EMBL/GenBank/DDBJ whole genome shotgun (WGS) entry which is preliminary data.</text>
</comment>
<keyword evidence="3" id="KW-1185">Reference proteome</keyword>
<protein>
    <submittedName>
        <fullName evidence="2">Uncharacterized protein</fullName>
    </submittedName>
</protein>
<dbReference type="Proteomes" id="UP000269945">
    <property type="component" value="Unassembled WGS sequence"/>
</dbReference>
<feature type="region of interest" description="Disordered" evidence="1">
    <location>
        <begin position="33"/>
        <end position="70"/>
    </location>
</feature>
<gene>
    <name evidence="2" type="ORF">BN2614_LOCUS14</name>
</gene>
<dbReference type="EMBL" id="CYRY02001237">
    <property type="protein sequence ID" value="VCW64122.1"/>
    <property type="molecule type" value="Genomic_DNA"/>
</dbReference>
<evidence type="ECO:0000256" key="1">
    <source>
        <dbReference type="SAM" id="MobiDB-lite"/>
    </source>
</evidence>
<organism evidence="2 3">
    <name type="scientific">Gulo gulo</name>
    <name type="common">Wolverine</name>
    <name type="synonym">Gluton</name>
    <dbReference type="NCBI Taxonomy" id="48420"/>
    <lineage>
        <taxon>Eukaryota</taxon>
        <taxon>Metazoa</taxon>
        <taxon>Chordata</taxon>
        <taxon>Craniata</taxon>
        <taxon>Vertebrata</taxon>
        <taxon>Euteleostomi</taxon>
        <taxon>Mammalia</taxon>
        <taxon>Eutheria</taxon>
        <taxon>Laurasiatheria</taxon>
        <taxon>Carnivora</taxon>
        <taxon>Caniformia</taxon>
        <taxon>Musteloidea</taxon>
        <taxon>Mustelidae</taxon>
        <taxon>Guloninae</taxon>
        <taxon>Gulo</taxon>
    </lineage>
</organism>